<dbReference type="PANTHER" id="PTHR24072">
    <property type="entry name" value="RHO FAMILY GTPASE"/>
    <property type="match status" value="1"/>
</dbReference>
<dbReference type="InterPro" id="IPR001806">
    <property type="entry name" value="Small_GTPase"/>
</dbReference>
<dbReference type="FunFam" id="3.40.50.300:FF:000983">
    <property type="entry name" value="Rho family GTPase"/>
    <property type="match status" value="1"/>
</dbReference>
<evidence type="ECO:0000256" key="9">
    <source>
        <dbReference type="ARBA" id="ARBA00023289"/>
    </source>
</evidence>
<dbReference type="GO" id="GO:0003924">
    <property type="term" value="F:GTPase activity"/>
    <property type="evidence" value="ECO:0007669"/>
    <property type="project" value="InterPro"/>
</dbReference>
<keyword evidence="5" id="KW-0547">Nucleotide-binding</keyword>
<dbReference type="GO" id="GO:0035006">
    <property type="term" value="P:melanization defense response"/>
    <property type="evidence" value="ECO:0007669"/>
    <property type="project" value="UniProtKB-ARBA"/>
</dbReference>
<dbReference type="SUPFAM" id="SSF52540">
    <property type="entry name" value="P-loop containing nucleoside triphosphate hydrolases"/>
    <property type="match status" value="1"/>
</dbReference>
<evidence type="ECO:0000256" key="5">
    <source>
        <dbReference type="ARBA" id="ARBA00022741"/>
    </source>
</evidence>
<dbReference type="GO" id="GO:0005886">
    <property type="term" value="C:plasma membrane"/>
    <property type="evidence" value="ECO:0007669"/>
    <property type="project" value="UniProtKB-SubCell"/>
</dbReference>
<dbReference type="PROSITE" id="PS51419">
    <property type="entry name" value="RAB"/>
    <property type="match status" value="1"/>
</dbReference>
<name>A0A6G0ZIW4_APHCR</name>
<dbReference type="NCBIfam" id="TIGR00231">
    <property type="entry name" value="small_GTP"/>
    <property type="match status" value="1"/>
</dbReference>
<keyword evidence="9" id="KW-0636">Prenylation</keyword>
<dbReference type="PRINTS" id="PR00449">
    <property type="entry name" value="RASTRNSFRMNG"/>
</dbReference>
<dbReference type="GO" id="GO:0001667">
    <property type="term" value="P:ameboidal-type cell migration"/>
    <property type="evidence" value="ECO:0007669"/>
    <property type="project" value="UniProtKB-ARBA"/>
</dbReference>
<dbReference type="PROSITE" id="PS51421">
    <property type="entry name" value="RAS"/>
    <property type="match status" value="1"/>
</dbReference>
<dbReference type="GO" id="GO:0035099">
    <property type="term" value="P:hemocyte migration"/>
    <property type="evidence" value="ECO:0007669"/>
    <property type="project" value="UniProtKB-ARBA"/>
</dbReference>
<dbReference type="InterPro" id="IPR027417">
    <property type="entry name" value="P-loop_NTPase"/>
</dbReference>
<sequence length="322" mass="35881">MSPIKKKVVIVGDGESGKTCLLRVFFEDIFPEVYVPTVFDYYTTVIEVDGKKVELDLWDTAGQEDYDRLRPLSYGGTDVVIICYSIDTPRSLINVIDKWVPEVRYFCKEVPVILVGNKKDIRDNHLQQVIDLPQSDPVDECNATEVTELQTTAENDAVANVDVPKNEVEACRFLKDERITSESGCGKPHTTETVEELPVVRATSDVCGGVMFVAAARRQNFDNVLKMDEKTVIGPEPEKSVATAVSENNNNPDDTPRKTTVRITEHNVMTTKEIGQSVADDIKAFAFLECSSKTKEGVRDVFVATVKATRRTSKHNAQCILL</sequence>
<keyword evidence="11" id="KW-1185">Reference proteome</keyword>
<dbReference type="SMART" id="SM00175">
    <property type="entry name" value="RAB"/>
    <property type="match status" value="1"/>
</dbReference>
<dbReference type="GO" id="GO:0005525">
    <property type="term" value="F:GTP binding"/>
    <property type="evidence" value="ECO:0007669"/>
    <property type="project" value="UniProtKB-KW"/>
</dbReference>
<evidence type="ECO:0000256" key="8">
    <source>
        <dbReference type="ARBA" id="ARBA00023288"/>
    </source>
</evidence>
<evidence type="ECO:0000256" key="6">
    <source>
        <dbReference type="ARBA" id="ARBA00023134"/>
    </source>
</evidence>
<keyword evidence="4" id="KW-0488">Methylation</keyword>
<dbReference type="Gene3D" id="3.40.50.300">
    <property type="entry name" value="P-loop containing nucleotide triphosphate hydrolases"/>
    <property type="match status" value="2"/>
</dbReference>
<keyword evidence="3" id="KW-1003">Cell membrane</keyword>
<gene>
    <name evidence="10" type="ORF">FWK35_00002364</name>
</gene>
<keyword evidence="7" id="KW-0472">Membrane</keyword>
<organism evidence="10 11">
    <name type="scientific">Aphis craccivora</name>
    <name type="common">Cowpea aphid</name>
    <dbReference type="NCBI Taxonomy" id="307492"/>
    <lineage>
        <taxon>Eukaryota</taxon>
        <taxon>Metazoa</taxon>
        <taxon>Ecdysozoa</taxon>
        <taxon>Arthropoda</taxon>
        <taxon>Hexapoda</taxon>
        <taxon>Insecta</taxon>
        <taxon>Pterygota</taxon>
        <taxon>Neoptera</taxon>
        <taxon>Paraneoptera</taxon>
        <taxon>Hemiptera</taxon>
        <taxon>Sternorrhyncha</taxon>
        <taxon>Aphidomorpha</taxon>
        <taxon>Aphidoidea</taxon>
        <taxon>Aphididae</taxon>
        <taxon>Aphidini</taxon>
        <taxon>Aphis</taxon>
        <taxon>Aphis</taxon>
    </lineage>
</organism>
<evidence type="ECO:0000256" key="3">
    <source>
        <dbReference type="ARBA" id="ARBA00022475"/>
    </source>
</evidence>
<dbReference type="GO" id="GO:0003006">
    <property type="term" value="P:developmental process involved in reproduction"/>
    <property type="evidence" value="ECO:0007669"/>
    <property type="project" value="UniProtKB-ARBA"/>
</dbReference>
<dbReference type="CDD" id="cd00157">
    <property type="entry name" value="Rho"/>
    <property type="match status" value="1"/>
</dbReference>
<reference evidence="10 11" key="1">
    <citation type="submission" date="2019-08" db="EMBL/GenBank/DDBJ databases">
        <title>Whole genome of Aphis craccivora.</title>
        <authorList>
            <person name="Voronova N.V."/>
            <person name="Shulinski R.S."/>
            <person name="Bandarenka Y.V."/>
            <person name="Zhorov D.G."/>
            <person name="Warner D."/>
        </authorList>
    </citation>
    <scope>NUCLEOTIDE SEQUENCE [LARGE SCALE GENOMIC DNA]</scope>
    <source>
        <strain evidence="10">180601</strain>
        <tissue evidence="10">Whole Body</tissue>
    </source>
</reference>
<dbReference type="PROSITE" id="PS51420">
    <property type="entry name" value="RHO"/>
    <property type="match status" value="1"/>
</dbReference>
<dbReference type="Pfam" id="PF00071">
    <property type="entry name" value="Ras"/>
    <property type="match status" value="1"/>
</dbReference>
<dbReference type="GO" id="GO:0007264">
    <property type="term" value="P:small GTPase-mediated signal transduction"/>
    <property type="evidence" value="ECO:0007669"/>
    <property type="project" value="InterPro"/>
</dbReference>
<accession>A0A6G0ZIW4</accession>
<evidence type="ECO:0000313" key="11">
    <source>
        <dbReference type="Proteomes" id="UP000478052"/>
    </source>
</evidence>
<dbReference type="AlphaFoldDB" id="A0A6G0ZIW4"/>
<evidence type="ECO:0000256" key="1">
    <source>
        <dbReference type="ARBA" id="ARBA00004342"/>
    </source>
</evidence>
<evidence type="ECO:0000256" key="2">
    <source>
        <dbReference type="ARBA" id="ARBA00010142"/>
    </source>
</evidence>
<evidence type="ECO:0000256" key="4">
    <source>
        <dbReference type="ARBA" id="ARBA00022481"/>
    </source>
</evidence>
<dbReference type="GO" id="GO:0022412">
    <property type="term" value="P:cellular process involved in reproduction in multicellular organism"/>
    <property type="evidence" value="ECO:0007669"/>
    <property type="project" value="UniProtKB-ARBA"/>
</dbReference>
<keyword evidence="8" id="KW-0449">Lipoprotein</keyword>
<comment type="similarity">
    <text evidence="2">Belongs to the small GTPase superfamily. Rho family.</text>
</comment>
<dbReference type="OrthoDB" id="6579470at2759"/>
<dbReference type="InterPro" id="IPR003578">
    <property type="entry name" value="Small_GTPase_Rho"/>
</dbReference>
<comment type="subcellular location">
    <subcellularLocation>
        <location evidence="1">Cell membrane</location>
        <topology evidence="1">Lipid-anchor</topology>
        <orientation evidence="1">Cytoplasmic side</orientation>
    </subcellularLocation>
</comment>
<proteinExistence type="inferred from homology"/>
<dbReference type="SMART" id="SM00173">
    <property type="entry name" value="RAS"/>
    <property type="match status" value="1"/>
</dbReference>
<evidence type="ECO:0000313" key="10">
    <source>
        <dbReference type="EMBL" id="KAF0770884.1"/>
    </source>
</evidence>
<comment type="caution">
    <text evidence="10">The sequence shown here is derived from an EMBL/GenBank/DDBJ whole genome shotgun (WGS) entry which is preliminary data.</text>
</comment>
<evidence type="ECO:0000256" key="7">
    <source>
        <dbReference type="ARBA" id="ARBA00023136"/>
    </source>
</evidence>
<dbReference type="Proteomes" id="UP000478052">
    <property type="component" value="Unassembled WGS sequence"/>
</dbReference>
<dbReference type="SMART" id="SM00174">
    <property type="entry name" value="RHO"/>
    <property type="match status" value="1"/>
</dbReference>
<keyword evidence="6" id="KW-0342">GTP-binding</keyword>
<dbReference type="EMBL" id="VUJU01000373">
    <property type="protein sequence ID" value="KAF0770884.1"/>
    <property type="molecule type" value="Genomic_DNA"/>
</dbReference>
<protein>
    <submittedName>
        <fullName evidence="10">Ras-like GTP-binding protein RHO</fullName>
    </submittedName>
</protein>
<dbReference type="InterPro" id="IPR005225">
    <property type="entry name" value="Small_GTP-bd"/>
</dbReference>